<organism evidence="10 11">
    <name type="scientific">Lingula anatina</name>
    <name type="common">Brachiopod</name>
    <name type="synonym">Lingula unguis</name>
    <dbReference type="NCBI Taxonomy" id="7574"/>
    <lineage>
        <taxon>Eukaryota</taxon>
        <taxon>Metazoa</taxon>
        <taxon>Spiralia</taxon>
        <taxon>Lophotrochozoa</taxon>
        <taxon>Brachiopoda</taxon>
        <taxon>Linguliformea</taxon>
        <taxon>Lingulata</taxon>
        <taxon>Lingulida</taxon>
        <taxon>Linguloidea</taxon>
        <taxon>Lingulidae</taxon>
        <taxon>Lingula</taxon>
    </lineage>
</organism>
<evidence type="ECO:0000256" key="5">
    <source>
        <dbReference type="ARBA" id="ARBA00023242"/>
    </source>
</evidence>
<dbReference type="OMA" id="KMQWNPE"/>
<dbReference type="STRING" id="7574.A0A1S3IM96"/>
<feature type="compositionally biased region" description="Polar residues" evidence="7">
    <location>
        <begin position="566"/>
        <end position="585"/>
    </location>
</feature>
<dbReference type="CDD" id="cd22688">
    <property type="entry name" value="FHA_FOXK"/>
    <property type="match status" value="1"/>
</dbReference>
<dbReference type="InterPro" id="IPR036388">
    <property type="entry name" value="WH-like_DNA-bd_sf"/>
</dbReference>
<dbReference type="SUPFAM" id="SSF49879">
    <property type="entry name" value="SMAD/FHA domain"/>
    <property type="match status" value="1"/>
</dbReference>
<dbReference type="SUPFAM" id="SSF46785">
    <property type="entry name" value="Winged helix' DNA-binding domain"/>
    <property type="match status" value="1"/>
</dbReference>
<name>A0A1S3IM96_LINAN</name>
<dbReference type="RefSeq" id="XP_013399208.1">
    <property type="nucleotide sequence ID" value="XM_013543754.1"/>
</dbReference>
<dbReference type="PRINTS" id="PR00053">
    <property type="entry name" value="FORKHEAD"/>
</dbReference>
<evidence type="ECO:0000256" key="6">
    <source>
        <dbReference type="PROSITE-ProRule" id="PRU00089"/>
    </source>
</evidence>
<evidence type="ECO:0000313" key="10">
    <source>
        <dbReference type="Proteomes" id="UP000085678"/>
    </source>
</evidence>
<gene>
    <name evidence="11" type="primary">LOC106165541</name>
</gene>
<keyword evidence="3 6" id="KW-0238">DNA-binding</keyword>
<dbReference type="InterPro" id="IPR001766">
    <property type="entry name" value="Fork_head_dom"/>
</dbReference>
<dbReference type="GeneID" id="106165541"/>
<accession>A0A1S3IM96</accession>
<feature type="DNA-binding region" description="Fork-head" evidence="6">
    <location>
        <begin position="247"/>
        <end position="342"/>
    </location>
</feature>
<dbReference type="InterPro" id="IPR008984">
    <property type="entry name" value="SMAD_FHA_dom_sf"/>
</dbReference>
<dbReference type="InterPro" id="IPR036390">
    <property type="entry name" value="WH_DNA-bd_sf"/>
</dbReference>
<feature type="compositionally biased region" description="Low complexity" evidence="7">
    <location>
        <begin position="377"/>
        <end position="391"/>
    </location>
</feature>
<dbReference type="Pfam" id="PF00250">
    <property type="entry name" value="Forkhead"/>
    <property type="match status" value="1"/>
</dbReference>
<dbReference type="GO" id="GO:0005634">
    <property type="term" value="C:nucleus"/>
    <property type="evidence" value="ECO:0007669"/>
    <property type="project" value="UniProtKB-SubCell"/>
</dbReference>
<feature type="compositionally biased region" description="Polar residues" evidence="7">
    <location>
        <begin position="355"/>
        <end position="374"/>
    </location>
</feature>
<feature type="region of interest" description="Disordered" evidence="7">
    <location>
        <begin position="215"/>
        <end position="248"/>
    </location>
</feature>
<dbReference type="GO" id="GO:0045893">
    <property type="term" value="P:positive regulation of DNA-templated transcription"/>
    <property type="evidence" value="ECO:0007669"/>
    <property type="project" value="UniProtKB-ARBA"/>
</dbReference>
<protein>
    <submittedName>
        <fullName evidence="11">Forkhead box protein K2 isoform X1</fullName>
    </submittedName>
</protein>
<feature type="region of interest" description="Disordered" evidence="7">
    <location>
        <begin position="531"/>
        <end position="586"/>
    </location>
</feature>
<dbReference type="GO" id="GO:0000981">
    <property type="term" value="F:DNA-binding transcription factor activity, RNA polymerase II-specific"/>
    <property type="evidence" value="ECO:0007669"/>
    <property type="project" value="TreeGrafter"/>
</dbReference>
<dbReference type="FunFam" id="1.10.10.10:FF:000030">
    <property type="entry name" value="Forkhead box protein K2"/>
    <property type="match status" value="1"/>
</dbReference>
<evidence type="ECO:0000256" key="7">
    <source>
        <dbReference type="SAM" id="MobiDB-lite"/>
    </source>
</evidence>
<dbReference type="AlphaFoldDB" id="A0A1S3IM96"/>
<sequence>MSTLQKPTDHDAWALLALRSAPASPSRMRWSPGPHGTAIARLEGRDFEFLMRQNRISIGRNSSKGEVDVNMGHSSFISRVHLEIFFDDSNFFMVCNGKNGVFVDGVFQRKGAPPLQLPKTCVIRFPSTNIKIMFQSLVDDSLPAEQIRLPSPPKPNPMPPLKINIPENDANFNSPCPSPTATISAANSCPTSPRGGTSHRLSFVPDLQMAAAYAAAHPREDKDNGSSSSIPPPPVSSGSGSPRDESKPPYSYAQLIVQAITSAPDKQLTLSGIYAYITKNYPYYRTADKGWQNSIRHNLSLNRYFVKVPRSQEEPGKGSFWRIDLASEAKLTEQAFRKRRQRGVPCFRTPFGGLSTRSAPASPSHVSGTYTPDSLSRESSPIPEGSSESTETPPPANPTANQTVLTLSQQIRYTQSAPGSPAGTPRVMSPMNFAVPPQTVSSAVHQLPTVITKPKVYISQPAHSAAVSSTTNGPLMANGTHHDVKKEVVTVVTPGQSQQQTSQMIRQMVSNQQGIQPSNIGMTPVNAAGQQQHVSFPGSVSSTSQSRISPFQPPSHPPSQSTAPQYQQPTAPLQQPLISSGSASAMGQVPVSTAFVKRALDVDSSGRSEPESSSEAKKAKVEQDENKN</sequence>
<feature type="compositionally biased region" description="Polar residues" evidence="7">
    <location>
        <begin position="531"/>
        <end position="548"/>
    </location>
</feature>
<keyword evidence="10" id="KW-1185">Reference proteome</keyword>
<dbReference type="Gene3D" id="2.60.200.20">
    <property type="match status" value="1"/>
</dbReference>
<dbReference type="SMART" id="SM00240">
    <property type="entry name" value="FHA"/>
    <property type="match status" value="1"/>
</dbReference>
<dbReference type="InterPro" id="IPR018122">
    <property type="entry name" value="TF_fork_head_CS_1"/>
</dbReference>
<dbReference type="FunCoup" id="A0A1S3IM96">
    <property type="interactions" value="1260"/>
</dbReference>
<keyword evidence="4" id="KW-0804">Transcription</keyword>
<feature type="domain" description="Fork-head" evidence="9">
    <location>
        <begin position="247"/>
        <end position="342"/>
    </location>
</feature>
<evidence type="ECO:0000256" key="1">
    <source>
        <dbReference type="ARBA" id="ARBA00004123"/>
    </source>
</evidence>
<dbReference type="GO" id="GO:0000978">
    <property type="term" value="F:RNA polymerase II cis-regulatory region sequence-specific DNA binding"/>
    <property type="evidence" value="ECO:0007669"/>
    <property type="project" value="TreeGrafter"/>
</dbReference>
<dbReference type="Gene3D" id="1.10.10.10">
    <property type="entry name" value="Winged helix-like DNA-binding domain superfamily/Winged helix DNA-binding domain"/>
    <property type="match status" value="1"/>
</dbReference>
<feature type="region of interest" description="Disordered" evidence="7">
    <location>
        <begin position="348"/>
        <end position="401"/>
    </location>
</feature>
<dbReference type="SMART" id="SM00339">
    <property type="entry name" value="FH"/>
    <property type="match status" value="1"/>
</dbReference>
<dbReference type="Proteomes" id="UP000085678">
    <property type="component" value="Unplaced"/>
</dbReference>
<evidence type="ECO:0000259" key="8">
    <source>
        <dbReference type="PROSITE" id="PS50006"/>
    </source>
</evidence>
<dbReference type="InParanoid" id="A0A1S3IM96"/>
<dbReference type="PROSITE" id="PS50006">
    <property type="entry name" value="FHA_DOMAIN"/>
    <property type="match status" value="1"/>
</dbReference>
<dbReference type="InterPro" id="IPR030456">
    <property type="entry name" value="TF_fork_head_CS_2"/>
</dbReference>
<keyword evidence="2" id="KW-0805">Transcription regulation</keyword>
<keyword evidence="5 6" id="KW-0539">Nucleus</keyword>
<dbReference type="PANTHER" id="PTHR45881:SF7">
    <property type="entry name" value="CHECKPOINT SUPPRESSOR 1-LIKE, ISOFORM A-RELATED"/>
    <property type="match status" value="1"/>
</dbReference>
<dbReference type="PANTHER" id="PTHR45881">
    <property type="entry name" value="CHECKPOINT SUPPRESSOR 1-LIKE, ISOFORM A-RELATED"/>
    <property type="match status" value="1"/>
</dbReference>
<evidence type="ECO:0000256" key="3">
    <source>
        <dbReference type="ARBA" id="ARBA00023125"/>
    </source>
</evidence>
<dbReference type="PROSITE" id="PS00657">
    <property type="entry name" value="FORK_HEAD_1"/>
    <property type="match status" value="1"/>
</dbReference>
<dbReference type="PROSITE" id="PS50039">
    <property type="entry name" value="FORK_HEAD_3"/>
    <property type="match status" value="1"/>
</dbReference>
<dbReference type="FunFam" id="2.60.200.20:FF:000031">
    <property type="entry name" value="Forkhead box protein K1"/>
    <property type="match status" value="1"/>
</dbReference>
<feature type="region of interest" description="Disordered" evidence="7">
    <location>
        <begin position="602"/>
        <end position="628"/>
    </location>
</feature>
<evidence type="ECO:0000256" key="4">
    <source>
        <dbReference type="ARBA" id="ARBA00023163"/>
    </source>
</evidence>
<evidence type="ECO:0000313" key="11">
    <source>
        <dbReference type="RefSeq" id="XP_013399208.1"/>
    </source>
</evidence>
<dbReference type="CDD" id="cd20026">
    <property type="entry name" value="FH_FOXK"/>
    <property type="match status" value="1"/>
</dbReference>
<dbReference type="InterPro" id="IPR000253">
    <property type="entry name" value="FHA_dom"/>
</dbReference>
<reference evidence="11" key="1">
    <citation type="submission" date="2025-08" db="UniProtKB">
        <authorList>
            <consortium name="RefSeq"/>
        </authorList>
    </citation>
    <scope>IDENTIFICATION</scope>
    <source>
        <tissue evidence="11">Gonads</tissue>
    </source>
</reference>
<dbReference type="KEGG" id="lak:106165541"/>
<comment type="subcellular location">
    <subcellularLocation>
        <location evidence="1 6">Nucleus</location>
    </subcellularLocation>
</comment>
<evidence type="ECO:0000259" key="9">
    <source>
        <dbReference type="PROSITE" id="PS50039"/>
    </source>
</evidence>
<feature type="domain" description="FHA" evidence="8">
    <location>
        <begin position="56"/>
        <end position="108"/>
    </location>
</feature>
<dbReference type="PROSITE" id="PS00658">
    <property type="entry name" value="FORK_HEAD_2"/>
    <property type="match status" value="1"/>
</dbReference>
<dbReference type="OrthoDB" id="691130at2759"/>
<dbReference type="Pfam" id="PF00498">
    <property type="entry name" value="FHA"/>
    <property type="match status" value="1"/>
</dbReference>
<proteinExistence type="predicted"/>
<evidence type="ECO:0000256" key="2">
    <source>
        <dbReference type="ARBA" id="ARBA00023015"/>
    </source>
</evidence>